<dbReference type="InterPro" id="IPR013424">
    <property type="entry name" value="Ice-binding_C"/>
</dbReference>
<evidence type="ECO:0000256" key="1">
    <source>
        <dbReference type="SAM" id="SignalP"/>
    </source>
</evidence>
<feature type="signal peptide" evidence="1">
    <location>
        <begin position="1"/>
        <end position="21"/>
    </location>
</feature>
<dbReference type="Pfam" id="PF07589">
    <property type="entry name" value="PEP-CTERM"/>
    <property type="match status" value="1"/>
</dbReference>
<evidence type="ECO:0000313" key="4">
    <source>
        <dbReference type="Proteomes" id="UP001597389"/>
    </source>
</evidence>
<sequence>MKTSTLSIYTLLGFASSSAIAASVAINFSENTNQNFNQNSPIGPTGINSANWNNTTNRDSGSLAAGSITNLIDDSGASTGTSLTWSSNNVYYNREDGVGSDQAKLAVGYLDDTASAISISLTSVTYAQYRVYILLSSDQGQTGATTYTTTSDILINGQNPLGQIINGSNTGANATAYGSIIDANAGAGNNWVQILGDGAGSQTQTGNYFTFETSGDLTITSGRTGGRGSIAGVIVEAVPEPSSTALIGLAGLALIIRRRK</sequence>
<name>A0ABW4ZFX3_9BACT</name>
<proteinExistence type="predicted"/>
<keyword evidence="4" id="KW-1185">Reference proteome</keyword>
<feature type="chain" id="PRO_5046008433" evidence="1">
    <location>
        <begin position="22"/>
        <end position="260"/>
    </location>
</feature>
<evidence type="ECO:0000259" key="2">
    <source>
        <dbReference type="Pfam" id="PF07589"/>
    </source>
</evidence>
<dbReference type="Proteomes" id="UP001597389">
    <property type="component" value="Unassembled WGS sequence"/>
</dbReference>
<reference evidence="4" key="1">
    <citation type="journal article" date="2019" name="Int. J. Syst. Evol. Microbiol.">
        <title>The Global Catalogue of Microorganisms (GCM) 10K type strain sequencing project: providing services to taxonomists for standard genome sequencing and annotation.</title>
        <authorList>
            <consortium name="The Broad Institute Genomics Platform"/>
            <consortium name="The Broad Institute Genome Sequencing Center for Infectious Disease"/>
            <person name="Wu L."/>
            <person name="Ma J."/>
        </authorList>
    </citation>
    <scope>NUCLEOTIDE SEQUENCE [LARGE SCALE GENOMIC DNA]</scope>
    <source>
        <strain evidence="4">CCUG 57942</strain>
    </source>
</reference>
<evidence type="ECO:0000313" key="3">
    <source>
        <dbReference type="EMBL" id="MFD2160497.1"/>
    </source>
</evidence>
<gene>
    <name evidence="3" type="ORF">ACFSW8_16450</name>
</gene>
<comment type="caution">
    <text evidence="3">The sequence shown here is derived from an EMBL/GenBank/DDBJ whole genome shotgun (WGS) entry which is preliminary data.</text>
</comment>
<organism evidence="3 4">
    <name type="scientific">Rubritalea tangerina</name>
    <dbReference type="NCBI Taxonomy" id="430798"/>
    <lineage>
        <taxon>Bacteria</taxon>
        <taxon>Pseudomonadati</taxon>
        <taxon>Verrucomicrobiota</taxon>
        <taxon>Verrucomicrobiia</taxon>
        <taxon>Verrucomicrobiales</taxon>
        <taxon>Rubritaleaceae</taxon>
        <taxon>Rubritalea</taxon>
    </lineage>
</organism>
<feature type="domain" description="Ice-binding protein C-terminal" evidence="2">
    <location>
        <begin position="237"/>
        <end position="259"/>
    </location>
</feature>
<dbReference type="RefSeq" id="WP_377088027.1">
    <property type="nucleotide sequence ID" value="NZ_JBHSJL010000014.1"/>
</dbReference>
<keyword evidence="1" id="KW-0732">Signal</keyword>
<protein>
    <submittedName>
        <fullName evidence="3">PEP-CTERM sorting domain-containing protein</fullName>
    </submittedName>
</protein>
<dbReference type="NCBIfam" id="TIGR02595">
    <property type="entry name" value="PEP_CTERM"/>
    <property type="match status" value="1"/>
</dbReference>
<dbReference type="EMBL" id="JBHUJB010000083">
    <property type="protein sequence ID" value="MFD2160497.1"/>
    <property type="molecule type" value="Genomic_DNA"/>
</dbReference>
<accession>A0ABW4ZFX3</accession>